<dbReference type="PANTHER" id="PTHR47331">
    <property type="entry name" value="PHD-TYPE DOMAIN-CONTAINING PROTEIN"/>
    <property type="match status" value="1"/>
</dbReference>
<dbReference type="InterPro" id="IPR008042">
    <property type="entry name" value="Retrotrans_Pao"/>
</dbReference>
<name>A0AAJ7JEZ5_9HYME</name>
<evidence type="ECO:0000313" key="2">
    <source>
        <dbReference type="Proteomes" id="UP000694925"/>
    </source>
</evidence>
<dbReference type="RefSeq" id="XP_017891298.1">
    <property type="nucleotide sequence ID" value="XM_018035809.1"/>
</dbReference>
<dbReference type="Gene3D" id="3.30.420.10">
    <property type="entry name" value="Ribonuclease H-like superfamily/Ribonuclease H"/>
    <property type="match status" value="1"/>
</dbReference>
<dbReference type="Proteomes" id="UP000694925">
    <property type="component" value="Unplaced"/>
</dbReference>
<dbReference type="Pfam" id="PF05380">
    <property type="entry name" value="Peptidase_A17"/>
    <property type="match status" value="1"/>
</dbReference>
<keyword evidence="2" id="KW-1185">Reference proteome</keyword>
<evidence type="ECO:0000259" key="1">
    <source>
        <dbReference type="Pfam" id="PF18701"/>
    </source>
</evidence>
<proteinExistence type="predicted"/>
<dbReference type="InterPro" id="IPR036397">
    <property type="entry name" value="RNaseH_sf"/>
</dbReference>
<dbReference type="InterPro" id="IPR040676">
    <property type="entry name" value="DUF5641"/>
</dbReference>
<dbReference type="GeneID" id="108631692"/>
<evidence type="ECO:0000313" key="3">
    <source>
        <dbReference type="RefSeq" id="XP_017891298.1"/>
    </source>
</evidence>
<dbReference type="AlphaFoldDB" id="A0AAJ7JEZ5"/>
<sequence>MTTTKHGVKTSLLMAKSRVAPIKTLTVPVLKLNGALLLSELLQHITSSLAIKVQRVCCWTNSTITLAWLRKHPSTWKIVIANRVSKIQTALPTAIWRVNSPELVNKCSELGVKWRFNPPSAPHFGGMQEAGVKSMKYHLKRVIGEFTPTSEEMQTLLCKIEASLNSRPIAPLSDNADDYSVLTPGHFITGGPLNALPRESVEAEKITRLSRWKVLQKFHEQLWRIWSREYLLHLQQRYKWQTTQAQLQQGDLVLVQNPILPPNQWDMGRVTKVHPGDDNKVRVVEVKTAKGTYTRPITRMCKLPVKKRPREFDQPVGITEGPT</sequence>
<dbReference type="Pfam" id="PF18701">
    <property type="entry name" value="DUF5641"/>
    <property type="match status" value="1"/>
</dbReference>
<accession>A0AAJ7JEZ5</accession>
<dbReference type="GO" id="GO:0003676">
    <property type="term" value="F:nucleic acid binding"/>
    <property type="evidence" value="ECO:0007669"/>
    <property type="project" value="InterPro"/>
</dbReference>
<reference evidence="3" key="1">
    <citation type="submission" date="2025-08" db="UniProtKB">
        <authorList>
            <consortium name="RefSeq"/>
        </authorList>
    </citation>
    <scope>IDENTIFICATION</scope>
    <source>
        <tissue evidence="3">Whole body</tissue>
    </source>
</reference>
<feature type="domain" description="DUF5641" evidence="1">
    <location>
        <begin position="210"/>
        <end position="303"/>
    </location>
</feature>
<dbReference type="KEGG" id="ccal:108631692"/>
<protein>
    <submittedName>
        <fullName evidence="3">Uncharacterized protein LOC108631692</fullName>
    </submittedName>
</protein>
<organism evidence="2 3">
    <name type="scientific">Ceratina calcarata</name>
    <dbReference type="NCBI Taxonomy" id="156304"/>
    <lineage>
        <taxon>Eukaryota</taxon>
        <taxon>Metazoa</taxon>
        <taxon>Ecdysozoa</taxon>
        <taxon>Arthropoda</taxon>
        <taxon>Hexapoda</taxon>
        <taxon>Insecta</taxon>
        <taxon>Pterygota</taxon>
        <taxon>Neoptera</taxon>
        <taxon>Endopterygota</taxon>
        <taxon>Hymenoptera</taxon>
        <taxon>Apocrita</taxon>
        <taxon>Aculeata</taxon>
        <taxon>Apoidea</taxon>
        <taxon>Anthophila</taxon>
        <taxon>Apidae</taxon>
        <taxon>Ceratina</taxon>
        <taxon>Zadontomerus</taxon>
    </lineage>
</organism>
<gene>
    <name evidence="3" type="primary">LOC108631692</name>
</gene>